<evidence type="ECO:0000313" key="2">
    <source>
        <dbReference type="EMBL" id="CAG6689968.1"/>
    </source>
</evidence>
<feature type="transmembrane region" description="Helical" evidence="1">
    <location>
        <begin position="131"/>
        <end position="150"/>
    </location>
</feature>
<sequence length="281" mass="33068">MCHCYSMVMRFHVHISGVVILVISVIDFSLGVHAYHSIGKSSIELFYQFGYTMVNVQFCIMCKILDFAFIELHKTLKHIVVNRTRIYFTKNKEDKDKFLHEKKKEILGTINKFRRLKVLVSKLNSEYKHELLFLILIYMNYTVLASNFVHRAFKQFDLRSFMYPFWKLCKFAFQISFLCFSCDALVKDAIAIPRLLLQFNLLLSEQSFLNMLHIFLHSLAVYKLEIKVMRIVKINKQLILLIIAFAAPFIVLYAEQINFSPKDASVNILFLLPPKDKISLW</sequence>
<dbReference type="EMBL" id="HBUF01294824">
    <property type="protein sequence ID" value="CAG6689968.1"/>
    <property type="molecule type" value="Transcribed_RNA"/>
</dbReference>
<reference evidence="2" key="1">
    <citation type="submission" date="2021-05" db="EMBL/GenBank/DDBJ databases">
        <authorList>
            <person name="Alioto T."/>
            <person name="Alioto T."/>
            <person name="Gomez Garrido J."/>
        </authorList>
    </citation>
    <scope>NUCLEOTIDE SEQUENCE</scope>
</reference>
<evidence type="ECO:0008006" key="3">
    <source>
        <dbReference type="Google" id="ProtNLM"/>
    </source>
</evidence>
<feature type="transmembrane region" description="Helical" evidence="1">
    <location>
        <begin position="12"/>
        <end position="35"/>
    </location>
</feature>
<organism evidence="2">
    <name type="scientific">Cacopsylla melanoneura</name>
    <dbReference type="NCBI Taxonomy" id="428564"/>
    <lineage>
        <taxon>Eukaryota</taxon>
        <taxon>Metazoa</taxon>
        <taxon>Ecdysozoa</taxon>
        <taxon>Arthropoda</taxon>
        <taxon>Hexapoda</taxon>
        <taxon>Insecta</taxon>
        <taxon>Pterygota</taxon>
        <taxon>Neoptera</taxon>
        <taxon>Paraneoptera</taxon>
        <taxon>Hemiptera</taxon>
        <taxon>Sternorrhyncha</taxon>
        <taxon>Psylloidea</taxon>
        <taxon>Psyllidae</taxon>
        <taxon>Psyllinae</taxon>
        <taxon>Cacopsylla</taxon>
    </lineage>
</organism>
<name>A0A8D8XAG2_9HEMI</name>
<keyword evidence="1" id="KW-1133">Transmembrane helix</keyword>
<dbReference type="AlphaFoldDB" id="A0A8D8XAG2"/>
<proteinExistence type="predicted"/>
<keyword evidence="1" id="KW-0812">Transmembrane</keyword>
<feature type="transmembrane region" description="Helical" evidence="1">
    <location>
        <begin position="238"/>
        <end position="254"/>
    </location>
</feature>
<accession>A0A8D8XAG2</accession>
<keyword evidence="1" id="KW-0472">Membrane</keyword>
<evidence type="ECO:0000256" key="1">
    <source>
        <dbReference type="SAM" id="Phobius"/>
    </source>
</evidence>
<protein>
    <recommendedName>
        <fullName evidence="3">Gustatory receptor</fullName>
    </recommendedName>
</protein>